<sequence>AVLGATGRYFSGARWLAGRTQRSSPQPTNQSICRPAASRVPRLLRRPGRCPPGLARRPRPRWLASQPGRLPHNGAAAARSRDRGPTACAIGRSFAAHIRPQLGEAFLLQNLNLPQIFGRFVRAVLLAKGHDEAGQRLAHVGVRPQLIESGGVDIHQLRGEAGRYERVLAQAVHEVGRCAGLRAGRLPAFAAKGVPKALFWAA</sequence>
<dbReference type="AlphaFoldDB" id="A0A699R7R5"/>
<accession>A0A699R7R5</accession>
<evidence type="ECO:0000313" key="2">
    <source>
        <dbReference type="EMBL" id="GFC79074.1"/>
    </source>
</evidence>
<name>A0A699R7R5_TANCI</name>
<proteinExistence type="predicted"/>
<gene>
    <name evidence="2" type="ORF">Tci_851044</name>
</gene>
<dbReference type="EMBL" id="BKCJ011068748">
    <property type="protein sequence ID" value="GFC79074.1"/>
    <property type="molecule type" value="Genomic_DNA"/>
</dbReference>
<comment type="caution">
    <text evidence="2">The sequence shown here is derived from an EMBL/GenBank/DDBJ whole genome shotgun (WGS) entry which is preliminary data.</text>
</comment>
<organism evidence="2">
    <name type="scientific">Tanacetum cinerariifolium</name>
    <name type="common">Dalmatian daisy</name>
    <name type="synonym">Chrysanthemum cinerariifolium</name>
    <dbReference type="NCBI Taxonomy" id="118510"/>
    <lineage>
        <taxon>Eukaryota</taxon>
        <taxon>Viridiplantae</taxon>
        <taxon>Streptophyta</taxon>
        <taxon>Embryophyta</taxon>
        <taxon>Tracheophyta</taxon>
        <taxon>Spermatophyta</taxon>
        <taxon>Magnoliopsida</taxon>
        <taxon>eudicotyledons</taxon>
        <taxon>Gunneridae</taxon>
        <taxon>Pentapetalae</taxon>
        <taxon>asterids</taxon>
        <taxon>campanulids</taxon>
        <taxon>Asterales</taxon>
        <taxon>Asteraceae</taxon>
        <taxon>Asteroideae</taxon>
        <taxon>Anthemideae</taxon>
        <taxon>Anthemidinae</taxon>
        <taxon>Tanacetum</taxon>
    </lineage>
</organism>
<reference evidence="2" key="1">
    <citation type="journal article" date="2019" name="Sci. Rep.">
        <title>Draft genome of Tanacetum cinerariifolium, the natural source of mosquito coil.</title>
        <authorList>
            <person name="Yamashiro T."/>
            <person name="Shiraishi A."/>
            <person name="Satake H."/>
            <person name="Nakayama K."/>
        </authorList>
    </citation>
    <scope>NUCLEOTIDE SEQUENCE</scope>
</reference>
<protein>
    <submittedName>
        <fullName evidence="2">Uncharacterized protein</fullName>
    </submittedName>
</protein>
<evidence type="ECO:0000256" key="1">
    <source>
        <dbReference type="SAM" id="MobiDB-lite"/>
    </source>
</evidence>
<feature type="region of interest" description="Disordered" evidence="1">
    <location>
        <begin position="48"/>
        <end position="84"/>
    </location>
</feature>
<feature type="non-terminal residue" evidence="2">
    <location>
        <position position="1"/>
    </location>
</feature>